<reference evidence="2" key="1">
    <citation type="submission" date="2017-01" db="EMBL/GenBank/DDBJ databases">
        <authorList>
            <person name="Varghese N."/>
            <person name="Submissions S."/>
        </authorList>
    </citation>
    <scope>NUCLEOTIDE SEQUENCE [LARGE SCALE GENOMIC DNA]</scope>
    <source>
        <strain evidence="2">DSM 21768</strain>
    </source>
</reference>
<dbReference type="EMBL" id="FTNU01000026">
    <property type="protein sequence ID" value="SIS09130.1"/>
    <property type="molecule type" value="Genomic_DNA"/>
</dbReference>
<accession>A0A1N7G977</accession>
<proteinExistence type="predicted"/>
<dbReference type="Pfam" id="PF15593">
    <property type="entry name" value="Imm42"/>
    <property type="match status" value="1"/>
</dbReference>
<dbReference type="AlphaFoldDB" id="A0A1N7G977"/>
<evidence type="ECO:0000313" key="2">
    <source>
        <dbReference type="Proteomes" id="UP000187495"/>
    </source>
</evidence>
<dbReference type="Proteomes" id="UP000187495">
    <property type="component" value="Unassembled WGS sequence"/>
</dbReference>
<protein>
    <submittedName>
        <fullName evidence="1">Immunity protein 42</fullName>
    </submittedName>
</protein>
<evidence type="ECO:0000313" key="1">
    <source>
        <dbReference type="EMBL" id="SIS09130.1"/>
    </source>
</evidence>
<dbReference type="STRING" id="34061.B0189_11030"/>
<gene>
    <name evidence="1" type="ORF">SAMN02745664_12612</name>
</gene>
<organism evidence="1 2">
    <name type="scientific">Moraxella cuniculi DSM 21768</name>
    <dbReference type="NCBI Taxonomy" id="1122245"/>
    <lineage>
        <taxon>Bacteria</taxon>
        <taxon>Pseudomonadati</taxon>
        <taxon>Pseudomonadota</taxon>
        <taxon>Gammaproteobacteria</taxon>
        <taxon>Moraxellales</taxon>
        <taxon>Moraxellaceae</taxon>
        <taxon>Moraxella</taxon>
    </lineage>
</organism>
<dbReference type="InterPro" id="IPR028958">
    <property type="entry name" value="Imm42"/>
</dbReference>
<sequence>MIFGNPDTFAIYVDRVKYWLLDQEVNGIVGIYLNGKFFSTNYGLVSFYNEFEDVFKKIDCIPCNQHVFDLPDVEILKFMLMERYPNWCANSEDEWEENLENWNEVEENIKFDLSLYSFSRGHAGSFHLFGVKSLDDKLKLVFYTKNDLKDFFDFSLLNVSNIWSVIINFNDYIILIHELILFLENNGVSIKRDN</sequence>
<dbReference type="RefSeq" id="WP_076556208.1">
    <property type="nucleotide sequence ID" value="NZ_FTNU01000026.1"/>
</dbReference>
<name>A0A1N7G977_9GAMM</name>
<keyword evidence="2" id="KW-1185">Reference proteome</keyword>